<keyword evidence="2" id="KW-0547">Nucleotide-binding</keyword>
<reference evidence="6 7" key="1">
    <citation type="submission" date="2019-09" db="EMBL/GenBank/DDBJ databases">
        <title>Screening of Novel Bioactive Compounds from Soil-Associated.</title>
        <authorList>
            <person name="Gong X."/>
        </authorList>
    </citation>
    <scope>NUCLEOTIDE SEQUENCE [LARGE SCALE GENOMIC DNA]</scope>
    <source>
        <strain evidence="6 7">Gxj-6</strain>
    </source>
</reference>
<dbReference type="GO" id="GO:0004386">
    <property type="term" value="F:helicase activity"/>
    <property type="evidence" value="ECO:0007669"/>
    <property type="project" value="UniProtKB-KW"/>
</dbReference>
<keyword evidence="3" id="KW-0234">DNA repair</keyword>
<dbReference type="EMBL" id="VYTZ01000013">
    <property type="protein sequence ID" value="KAA9375107.1"/>
    <property type="molecule type" value="Genomic_DNA"/>
</dbReference>
<dbReference type="Pfam" id="PF12705">
    <property type="entry name" value="PDDEXK_1"/>
    <property type="match status" value="1"/>
</dbReference>
<evidence type="ECO:0000256" key="2">
    <source>
        <dbReference type="ARBA" id="ARBA00022806"/>
    </source>
</evidence>
<organism evidence="6 7">
    <name type="scientific">Microbispora cellulosiformans</name>
    <dbReference type="NCBI Taxonomy" id="2614688"/>
    <lineage>
        <taxon>Bacteria</taxon>
        <taxon>Bacillati</taxon>
        <taxon>Actinomycetota</taxon>
        <taxon>Actinomycetes</taxon>
        <taxon>Streptosporangiales</taxon>
        <taxon>Streptosporangiaceae</taxon>
        <taxon>Microbispora</taxon>
    </lineage>
</organism>
<dbReference type="Gene3D" id="3.90.320.10">
    <property type="match status" value="1"/>
</dbReference>
<keyword evidence="2" id="KW-0347">Helicase</keyword>
<evidence type="ECO:0000256" key="4">
    <source>
        <dbReference type="SAM" id="MobiDB-lite"/>
    </source>
</evidence>
<keyword evidence="2" id="KW-0378">Hydrolase</keyword>
<proteinExistence type="predicted"/>
<feature type="compositionally biased region" description="Low complexity" evidence="4">
    <location>
        <begin position="230"/>
        <end position="252"/>
    </location>
</feature>
<name>A0A5J5JWW6_9ACTN</name>
<feature type="domain" description="PD-(D/E)XK endonuclease-like" evidence="5">
    <location>
        <begin position="9"/>
        <end position="294"/>
    </location>
</feature>
<dbReference type="GO" id="GO:0006281">
    <property type="term" value="P:DNA repair"/>
    <property type="evidence" value="ECO:0007669"/>
    <property type="project" value="UniProtKB-KW"/>
</dbReference>
<protein>
    <submittedName>
        <fullName evidence="6">PD-(D/E)XK nuclease family protein</fullName>
    </submittedName>
</protein>
<evidence type="ECO:0000313" key="7">
    <source>
        <dbReference type="Proteomes" id="UP000327011"/>
    </source>
</evidence>
<keyword evidence="2" id="KW-0067">ATP-binding</keyword>
<feature type="region of interest" description="Disordered" evidence="4">
    <location>
        <begin position="228"/>
        <end position="263"/>
    </location>
</feature>
<comment type="caution">
    <text evidence="6">The sequence shown here is derived from an EMBL/GenBank/DDBJ whole genome shotgun (WGS) entry which is preliminary data.</text>
</comment>
<dbReference type="AlphaFoldDB" id="A0A5J5JWW6"/>
<evidence type="ECO:0000256" key="1">
    <source>
        <dbReference type="ARBA" id="ARBA00022763"/>
    </source>
</evidence>
<dbReference type="InterPro" id="IPR038726">
    <property type="entry name" value="PDDEXK_AddAB-type"/>
</dbReference>
<dbReference type="InterPro" id="IPR011604">
    <property type="entry name" value="PDDEXK-like_dom_sf"/>
</dbReference>
<keyword evidence="1" id="KW-0227">DNA damage</keyword>
<accession>A0A5J5JWW6</accession>
<evidence type="ECO:0000256" key="3">
    <source>
        <dbReference type="ARBA" id="ARBA00023204"/>
    </source>
</evidence>
<evidence type="ECO:0000313" key="6">
    <source>
        <dbReference type="EMBL" id="KAA9375107.1"/>
    </source>
</evidence>
<sequence>MPRRLYTCTPSRLNTWLDCRRRYRFTYLDRPAPRKGPPWAHNSVGASVHNALAAWWREPYERRTPVVAATLLTGGWLREGFRDEEQSAAWRDRAREMVSSYVATLDPADEPVGVERTVATRTSVLALSGRIDRLDRRGDELVVVDYKTGRRPLTPDDARSSLALAVYAIASSRMMRRPCHRVELHHLPTGSIAEWEHGDESLARHLRRAEEIGLEAADADDAYREWAGPAARASGRTQGRAQGRAGGAVPAPRRGEGASAEDGAAVAVPPEIDALFPPEPGPICSWCDFRAHCPEGRAASPDRLPWDGLPTAEEVPG</sequence>
<gene>
    <name evidence="6" type="ORF">F5972_29150</name>
</gene>
<keyword evidence="7" id="KW-1185">Reference proteome</keyword>
<feature type="region of interest" description="Disordered" evidence="4">
    <location>
        <begin position="298"/>
        <end position="317"/>
    </location>
</feature>
<evidence type="ECO:0000259" key="5">
    <source>
        <dbReference type="Pfam" id="PF12705"/>
    </source>
</evidence>
<dbReference type="Proteomes" id="UP000327011">
    <property type="component" value="Unassembled WGS sequence"/>
</dbReference>